<reference evidence="5 6" key="1">
    <citation type="submission" date="2023-09" db="EMBL/GenBank/DDBJ databases">
        <authorList>
            <person name="Wang M."/>
        </authorList>
    </citation>
    <scope>NUCLEOTIDE SEQUENCE [LARGE SCALE GENOMIC DNA]</scope>
    <source>
        <strain evidence="5">GT-2023</strain>
        <tissue evidence="5">Liver</tissue>
    </source>
</reference>
<dbReference type="InterPro" id="IPR027417">
    <property type="entry name" value="P-loop_NTPase"/>
</dbReference>
<evidence type="ECO:0000313" key="6">
    <source>
        <dbReference type="Proteomes" id="UP001558613"/>
    </source>
</evidence>
<dbReference type="InterPro" id="IPR000863">
    <property type="entry name" value="Sulfotransferase_dom"/>
</dbReference>
<comment type="caution">
    <text evidence="5">The sequence shown here is derived from an EMBL/GenBank/DDBJ whole genome shotgun (WGS) entry which is preliminary data.</text>
</comment>
<evidence type="ECO:0000256" key="3">
    <source>
        <dbReference type="RuleBase" id="RU361155"/>
    </source>
</evidence>
<dbReference type="Pfam" id="PF00685">
    <property type="entry name" value="Sulfotransfer_1"/>
    <property type="match status" value="1"/>
</dbReference>
<evidence type="ECO:0000256" key="2">
    <source>
        <dbReference type="ARBA" id="ARBA00023180"/>
    </source>
</evidence>
<keyword evidence="6" id="KW-1185">Reference proteome</keyword>
<dbReference type="InterPro" id="IPR037359">
    <property type="entry name" value="NST/OST"/>
</dbReference>
<gene>
    <name evidence="5" type="ORF">QQF64_005049</name>
</gene>
<feature type="domain" description="Sulfotransferase" evidence="4">
    <location>
        <begin position="149"/>
        <end position="198"/>
    </location>
</feature>
<accession>A0ABR3MHY7</accession>
<name>A0ABR3MHY7_9TELE</name>
<evidence type="ECO:0000313" key="5">
    <source>
        <dbReference type="EMBL" id="KAL1264694.1"/>
    </source>
</evidence>
<dbReference type="EC" id="2.8.2.-" evidence="3"/>
<sequence length="255" mass="28537">MAFSRVFSDPPSKSIFKTFAVMLLSILASLYFLHCLTERCGTCIPTERRDTGPVEGFYASKVKDFESLRRKRLFQKWTSTRPLVMRHHSLIHRLESVRQKDLDGVQADGHIFQADVKLSNSLDVDLETGGSYFDTGKLSALGDGSKKLPQAIIIGVKKGGTRALLEFLRVHPDIRAVGAEPHFFDRNYDNGMDWYRCCGEGFGGLVERLAGRLAEGSVNFVGIRGMFLSDAWHRPRFLYTEHGVRFTLAGAACGL</sequence>
<proteinExistence type="inferred from homology"/>
<evidence type="ECO:0000256" key="1">
    <source>
        <dbReference type="ARBA" id="ARBA00022679"/>
    </source>
</evidence>
<keyword evidence="1 3" id="KW-0808">Transferase</keyword>
<organism evidence="5 6">
    <name type="scientific">Cirrhinus molitorella</name>
    <name type="common">mud carp</name>
    <dbReference type="NCBI Taxonomy" id="172907"/>
    <lineage>
        <taxon>Eukaryota</taxon>
        <taxon>Metazoa</taxon>
        <taxon>Chordata</taxon>
        <taxon>Craniata</taxon>
        <taxon>Vertebrata</taxon>
        <taxon>Euteleostomi</taxon>
        <taxon>Actinopterygii</taxon>
        <taxon>Neopterygii</taxon>
        <taxon>Teleostei</taxon>
        <taxon>Ostariophysi</taxon>
        <taxon>Cypriniformes</taxon>
        <taxon>Cyprinidae</taxon>
        <taxon>Labeoninae</taxon>
        <taxon>Labeonini</taxon>
        <taxon>Cirrhinus</taxon>
    </lineage>
</organism>
<dbReference type="Proteomes" id="UP001558613">
    <property type="component" value="Unassembled WGS sequence"/>
</dbReference>
<keyword evidence="2" id="KW-0325">Glycoprotein</keyword>
<dbReference type="PANTHER" id="PTHR10605">
    <property type="entry name" value="HEPARAN SULFATE SULFOTRANSFERASE"/>
    <property type="match status" value="1"/>
</dbReference>
<dbReference type="EMBL" id="JAYMGO010000012">
    <property type="protein sequence ID" value="KAL1264694.1"/>
    <property type="molecule type" value="Genomic_DNA"/>
</dbReference>
<protein>
    <recommendedName>
        <fullName evidence="3">Sulfotransferase</fullName>
        <ecNumber evidence="3">2.8.2.-</ecNumber>
    </recommendedName>
</protein>
<comment type="similarity">
    <text evidence="3">Belongs to the sulfotransferase 1 family.</text>
</comment>
<evidence type="ECO:0000259" key="4">
    <source>
        <dbReference type="Pfam" id="PF00685"/>
    </source>
</evidence>
<dbReference type="SUPFAM" id="SSF52540">
    <property type="entry name" value="P-loop containing nucleoside triphosphate hydrolases"/>
    <property type="match status" value="1"/>
</dbReference>
<dbReference type="PANTHER" id="PTHR10605:SF68">
    <property type="entry name" value="SULFOTRANSFERASE"/>
    <property type="match status" value="1"/>
</dbReference>
<dbReference type="Gene3D" id="3.40.50.300">
    <property type="entry name" value="P-loop containing nucleotide triphosphate hydrolases"/>
    <property type="match status" value="1"/>
</dbReference>